<dbReference type="EMBL" id="JAPFFI010000013">
    <property type="protein sequence ID" value="KAJ6371527.1"/>
    <property type="molecule type" value="Genomic_DNA"/>
</dbReference>
<gene>
    <name evidence="1" type="ORF">OIU77_001938</name>
</gene>
<name>A0ABQ9B3B6_9ROSI</name>
<keyword evidence="2" id="KW-1185">Reference proteome</keyword>
<evidence type="ECO:0000313" key="1">
    <source>
        <dbReference type="EMBL" id="KAJ6371527.1"/>
    </source>
</evidence>
<accession>A0ABQ9B3B6</accession>
<reference evidence="1" key="2">
    <citation type="journal article" date="2023" name="Int. J. Mol. Sci.">
        <title>De Novo Assembly and Annotation of 11 Diverse Shrub Willow (Salix) Genomes Reveals Novel Gene Organization in Sex-Linked Regions.</title>
        <authorList>
            <person name="Hyden B."/>
            <person name="Feng K."/>
            <person name="Yates T.B."/>
            <person name="Jawdy S."/>
            <person name="Cereghino C."/>
            <person name="Smart L.B."/>
            <person name="Muchero W."/>
        </authorList>
    </citation>
    <scope>NUCLEOTIDE SEQUENCE</scope>
    <source>
        <tissue evidence="1">Shoot tip</tissue>
    </source>
</reference>
<evidence type="ECO:0000313" key="2">
    <source>
        <dbReference type="Proteomes" id="UP001141253"/>
    </source>
</evidence>
<protein>
    <submittedName>
        <fullName evidence="1">Uncharacterized protein</fullName>
    </submittedName>
</protein>
<reference evidence="1" key="1">
    <citation type="submission" date="2022-10" db="EMBL/GenBank/DDBJ databases">
        <authorList>
            <person name="Hyden B.L."/>
            <person name="Feng K."/>
            <person name="Yates T."/>
            <person name="Jawdy S."/>
            <person name="Smart L.B."/>
            <person name="Muchero W."/>
        </authorList>
    </citation>
    <scope>NUCLEOTIDE SEQUENCE</scope>
    <source>
        <tissue evidence="1">Shoot tip</tissue>
    </source>
</reference>
<comment type="caution">
    <text evidence="1">The sequence shown here is derived from an EMBL/GenBank/DDBJ whole genome shotgun (WGS) entry which is preliminary data.</text>
</comment>
<organism evidence="1 2">
    <name type="scientific">Salix suchowensis</name>
    <dbReference type="NCBI Taxonomy" id="1278906"/>
    <lineage>
        <taxon>Eukaryota</taxon>
        <taxon>Viridiplantae</taxon>
        <taxon>Streptophyta</taxon>
        <taxon>Embryophyta</taxon>
        <taxon>Tracheophyta</taxon>
        <taxon>Spermatophyta</taxon>
        <taxon>Magnoliopsida</taxon>
        <taxon>eudicotyledons</taxon>
        <taxon>Gunneridae</taxon>
        <taxon>Pentapetalae</taxon>
        <taxon>rosids</taxon>
        <taxon>fabids</taxon>
        <taxon>Malpighiales</taxon>
        <taxon>Salicaceae</taxon>
        <taxon>Saliceae</taxon>
        <taxon>Salix</taxon>
    </lineage>
</organism>
<proteinExistence type="predicted"/>
<feature type="non-terminal residue" evidence="1">
    <location>
        <position position="17"/>
    </location>
</feature>
<dbReference type="Proteomes" id="UP001141253">
    <property type="component" value="Chromosome 17"/>
</dbReference>
<sequence length="17" mass="2069">MVSTEDERKKQRYVKGD</sequence>